<reference evidence="2 3" key="1">
    <citation type="journal article" date="2019" name="Int. J. Syst. Evol. Microbiol.">
        <title>The Global Catalogue of Microorganisms (GCM) 10K type strain sequencing project: providing services to taxonomists for standard genome sequencing and annotation.</title>
        <authorList>
            <consortium name="The Broad Institute Genomics Platform"/>
            <consortium name="The Broad Institute Genome Sequencing Center for Infectious Disease"/>
            <person name="Wu L."/>
            <person name="Ma J."/>
        </authorList>
    </citation>
    <scope>NUCLEOTIDE SEQUENCE [LARGE SCALE GENOMIC DNA]</scope>
    <source>
        <strain evidence="2 3">JCM 16002</strain>
    </source>
</reference>
<evidence type="ECO:0000313" key="3">
    <source>
        <dbReference type="Proteomes" id="UP001500383"/>
    </source>
</evidence>
<organism evidence="2 3">
    <name type="scientific">Dietzia cercidiphylli</name>
    <dbReference type="NCBI Taxonomy" id="498199"/>
    <lineage>
        <taxon>Bacteria</taxon>
        <taxon>Bacillati</taxon>
        <taxon>Actinomycetota</taxon>
        <taxon>Actinomycetes</taxon>
        <taxon>Mycobacteriales</taxon>
        <taxon>Dietziaceae</taxon>
        <taxon>Dietzia</taxon>
    </lineage>
</organism>
<comment type="caution">
    <text evidence="2">The sequence shown here is derived from an EMBL/GenBank/DDBJ whole genome shotgun (WGS) entry which is preliminary data.</text>
</comment>
<sequence>MSLDASSTDRYGHSALVTGSTCGISGSLVSGGAVRIVPISGAGSVSPPHPAITPSRTTDRGARRVVAAIRMMTRIGPDPLGKVITTELRDRHSSTTDGEAPT</sequence>
<name>A0ABN2J4E2_9ACTN</name>
<evidence type="ECO:0000313" key="2">
    <source>
        <dbReference type="EMBL" id="GAA1717784.1"/>
    </source>
</evidence>
<evidence type="ECO:0000256" key="1">
    <source>
        <dbReference type="SAM" id="MobiDB-lite"/>
    </source>
</evidence>
<protein>
    <submittedName>
        <fullName evidence="2">Uncharacterized protein</fullName>
    </submittedName>
</protein>
<gene>
    <name evidence="2" type="ORF">GCM10009831_29780</name>
</gene>
<dbReference type="EMBL" id="BAAAQG010000015">
    <property type="protein sequence ID" value="GAA1717784.1"/>
    <property type="molecule type" value="Genomic_DNA"/>
</dbReference>
<keyword evidence="3" id="KW-1185">Reference proteome</keyword>
<feature type="region of interest" description="Disordered" evidence="1">
    <location>
        <begin position="40"/>
        <end position="61"/>
    </location>
</feature>
<dbReference type="Proteomes" id="UP001500383">
    <property type="component" value="Unassembled WGS sequence"/>
</dbReference>
<proteinExistence type="predicted"/>
<accession>A0ABN2J4E2</accession>